<gene>
    <name evidence="4" type="ORF">C0Z18_18285</name>
</gene>
<dbReference type="GO" id="GO:0050918">
    <property type="term" value="P:positive chemotaxis"/>
    <property type="evidence" value="ECO:0007669"/>
    <property type="project" value="TreeGrafter"/>
</dbReference>
<dbReference type="SUPFAM" id="SSF101801">
    <property type="entry name" value="Surface presentation of antigens (SPOA)"/>
    <property type="match status" value="1"/>
</dbReference>
<evidence type="ECO:0000256" key="2">
    <source>
        <dbReference type="SAM" id="MobiDB-lite"/>
    </source>
</evidence>
<dbReference type="InterPro" id="IPR013385">
    <property type="entry name" value="T3SS_SpaO/YscQ/SpaO"/>
</dbReference>
<dbReference type="NCBIfam" id="TIGR02551">
    <property type="entry name" value="SpaO_YscQ"/>
    <property type="match status" value="1"/>
</dbReference>
<comment type="similarity">
    <text evidence="1">Belongs to the FliN/MopA/SpaO family.</text>
</comment>
<dbReference type="PANTHER" id="PTHR30034:SF6">
    <property type="entry name" value="YOP PROTEINS TRANSLOCATION PROTEIN Q"/>
    <property type="match status" value="1"/>
</dbReference>
<accession>A0A2N7VLX4</accession>
<dbReference type="PANTHER" id="PTHR30034">
    <property type="entry name" value="FLAGELLAR MOTOR SWITCH PROTEIN FLIM"/>
    <property type="match status" value="1"/>
</dbReference>
<dbReference type="AlphaFoldDB" id="A0A2N7VLX4"/>
<feature type="region of interest" description="Disordered" evidence="2">
    <location>
        <begin position="1"/>
        <end position="21"/>
    </location>
</feature>
<dbReference type="Gene3D" id="2.30.330.10">
    <property type="entry name" value="SpoA-like"/>
    <property type="match status" value="2"/>
</dbReference>
<evidence type="ECO:0000313" key="5">
    <source>
        <dbReference type="Proteomes" id="UP000235616"/>
    </source>
</evidence>
<evidence type="ECO:0000259" key="3">
    <source>
        <dbReference type="Pfam" id="PF01052"/>
    </source>
</evidence>
<keyword evidence="5" id="KW-1185">Reference proteome</keyword>
<dbReference type="InterPro" id="IPR036429">
    <property type="entry name" value="SpoA-like_sf"/>
</dbReference>
<sequence length="396" mass="41449">MVSATALHSPRAAPAQSNASSSAAQSLTNAASLPRVAPVAAHALNRAYAWPSPFALTLEKGRYELRWDAEAQVNGPARVYPFTFGPAEGRLVLDAIGERELIGEAASDRVPAGVRAALMADALAPVIDALERMTRQTLDIGVADESVVDDVSHERAALRFRVTKIGGNWCCHGALRFADERYLGIACPQDPPQPALAADDFDDLPIALRVSIGSSVLTVGELCVIAPGDIVSIEKWSAAGAGLRCTATTPDGRMTLSGKAAGTRIVIEHIEENSVADNPQGDAAAPRRPAATPVSAVAAQAAAADKAAPPAAAAPPVLTRIDGLEVRVTFELDERSMSLRELKALKSGYVLELDQPLNQSTVHIRANGALVGHGHLIAVGNRLGIRIASFAEGKDE</sequence>
<evidence type="ECO:0000256" key="1">
    <source>
        <dbReference type="ARBA" id="ARBA00009226"/>
    </source>
</evidence>
<dbReference type="GO" id="GO:0071978">
    <property type="term" value="P:bacterial-type flagellum-dependent swarming motility"/>
    <property type="evidence" value="ECO:0007669"/>
    <property type="project" value="TreeGrafter"/>
</dbReference>
<dbReference type="GO" id="GO:0030254">
    <property type="term" value="P:protein secretion by the type III secretion system"/>
    <property type="evidence" value="ECO:0007669"/>
    <property type="project" value="InterPro"/>
</dbReference>
<organism evidence="4 5">
    <name type="scientific">Trinickia dabaoshanensis</name>
    <dbReference type="NCBI Taxonomy" id="564714"/>
    <lineage>
        <taxon>Bacteria</taxon>
        <taxon>Pseudomonadati</taxon>
        <taxon>Pseudomonadota</taxon>
        <taxon>Betaproteobacteria</taxon>
        <taxon>Burkholderiales</taxon>
        <taxon>Burkholderiaceae</taxon>
        <taxon>Trinickia</taxon>
    </lineage>
</organism>
<dbReference type="EMBL" id="PNYA01000016">
    <property type="protein sequence ID" value="PMS18172.1"/>
    <property type="molecule type" value="Genomic_DNA"/>
</dbReference>
<name>A0A2N7VLX4_9BURK</name>
<protein>
    <submittedName>
        <fullName evidence="4">YscQ/HrcQ family type III secretion apparatus protein</fullName>
    </submittedName>
</protein>
<reference evidence="4 5" key="1">
    <citation type="submission" date="2018-01" db="EMBL/GenBank/DDBJ databases">
        <title>Whole genome analyses suggest that Burkholderia sensu lato contains two further novel genera in the rhizoxinica-symbiotica group Mycetohabitans gen. nov., and Trinickia gen. nov.: implications for the evolution of diazotrophy and nodulation in the Burkholderiaceae.</title>
        <authorList>
            <person name="Estrada-de los Santos P."/>
            <person name="Palmer M."/>
            <person name="Chavez-Ramirez B."/>
            <person name="Beukes C."/>
            <person name="Steenkamp E.T."/>
            <person name="Hirsch A.M."/>
            <person name="Manyaka P."/>
            <person name="Maluk M."/>
            <person name="Lafos M."/>
            <person name="Crook M."/>
            <person name="Gross E."/>
            <person name="Simon M.F."/>
            <person name="Bueno dos Reis Junior F."/>
            <person name="Poole P.S."/>
            <person name="Venter S.N."/>
            <person name="James E.K."/>
        </authorList>
    </citation>
    <scope>NUCLEOTIDE SEQUENCE [LARGE SCALE GENOMIC DNA]</scope>
    <source>
        <strain evidence="4 5">GIMN1.004</strain>
    </source>
</reference>
<dbReference type="Proteomes" id="UP000235616">
    <property type="component" value="Unassembled WGS sequence"/>
</dbReference>
<feature type="compositionally biased region" description="Low complexity" evidence="2">
    <location>
        <begin position="9"/>
        <end position="21"/>
    </location>
</feature>
<dbReference type="InterPro" id="IPR001543">
    <property type="entry name" value="FliN-like_C"/>
</dbReference>
<comment type="caution">
    <text evidence="4">The sequence shown here is derived from an EMBL/GenBank/DDBJ whole genome shotgun (WGS) entry which is preliminary data.</text>
</comment>
<evidence type="ECO:0000313" key="4">
    <source>
        <dbReference type="EMBL" id="PMS18172.1"/>
    </source>
</evidence>
<dbReference type="Pfam" id="PF01052">
    <property type="entry name" value="FliMN_C"/>
    <property type="match status" value="1"/>
</dbReference>
<proteinExistence type="inferred from homology"/>
<feature type="domain" description="Flagellar motor switch protein FliN-like C-terminal" evidence="3">
    <location>
        <begin position="320"/>
        <end position="390"/>
    </location>
</feature>